<organism evidence="1 2">
    <name type="scientific">Corchorus olitorius</name>
    <dbReference type="NCBI Taxonomy" id="93759"/>
    <lineage>
        <taxon>Eukaryota</taxon>
        <taxon>Viridiplantae</taxon>
        <taxon>Streptophyta</taxon>
        <taxon>Embryophyta</taxon>
        <taxon>Tracheophyta</taxon>
        <taxon>Spermatophyta</taxon>
        <taxon>Magnoliopsida</taxon>
        <taxon>eudicotyledons</taxon>
        <taxon>Gunneridae</taxon>
        <taxon>Pentapetalae</taxon>
        <taxon>rosids</taxon>
        <taxon>malvids</taxon>
        <taxon>Malvales</taxon>
        <taxon>Malvaceae</taxon>
        <taxon>Grewioideae</taxon>
        <taxon>Apeibeae</taxon>
        <taxon>Corchorus</taxon>
    </lineage>
</organism>
<dbReference type="Proteomes" id="UP000187203">
    <property type="component" value="Unassembled WGS sequence"/>
</dbReference>
<accession>A0A1R3KK59</accession>
<proteinExistence type="predicted"/>
<evidence type="ECO:0000313" key="2">
    <source>
        <dbReference type="Proteomes" id="UP000187203"/>
    </source>
</evidence>
<keyword evidence="2" id="KW-1185">Reference proteome</keyword>
<reference evidence="2" key="1">
    <citation type="submission" date="2013-09" db="EMBL/GenBank/DDBJ databases">
        <title>Corchorus olitorius genome sequencing.</title>
        <authorList>
            <person name="Alam M."/>
            <person name="Haque M.S."/>
            <person name="Islam M.S."/>
            <person name="Emdad E.M."/>
            <person name="Islam M.M."/>
            <person name="Ahmed B."/>
            <person name="Halim A."/>
            <person name="Hossen Q.M.M."/>
            <person name="Hossain M.Z."/>
            <person name="Ahmed R."/>
            <person name="Khan M.M."/>
            <person name="Islam R."/>
            <person name="Rashid M.M."/>
            <person name="Khan S.A."/>
            <person name="Rahman M.S."/>
            <person name="Alam M."/>
            <person name="Yahiya A.S."/>
            <person name="Khan M.S."/>
            <person name="Azam M.S."/>
            <person name="Haque T."/>
            <person name="Lashkar M.Z.H."/>
            <person name="Akhand A.I."/>
            <person name="Morshed G."/>
            <person name="Roy S."/>
            <person name="Uddin K.S."/>
            <person name="Rabeya T."/>
            <person name="Hossain A.S."/>
            <person name="Chowdhury A."/>
            <person name="Snigdha A.R."/>
            <person name="Mortoza M.S."/>
            <person name="Matin S.A."/>
            <person name="Hoque S.M.E."/>
            <person name="Islam M.K."/>
            <person name="Roy D.K."/>
            <person name="Haider R."/>
            <person name="Moosa M.M."/>
            <person name="Elias S.M."/>
            <person name="Hasan A.M."/>
            <person name="Jahan S."/>
            <person name="Shafiuddin M."/>
            <person name="Mahmood N."/>
            <person name="Shommy N.S."/>
        </authorList>
    </citation>
    <scope>NUCLEOTIDE SEQUENCE [LARGE SCALE GENOMIC DNA]</scope>
    <source>
        <strain evidence="2">cv. O-4</strain>
    </source>
</reference>
<sequence>MAYHRKITNTLLDLLVPDLSSVFSNVASKCLEVPRISPARTKLAALRSQNPTFGSSRVSNVCFLTFSSFYPPLGFQN</sequence>
<comment type="caution">
    <text evidence="1">The sequence shown here is derived from an EMBL/GenBank/DDBJ whole genome shotgun (WGS) entry which is preliminary data.</text>
</comment>
<protein>
    <submittedName>
        <fullName evidence="1">Uncharacterized protein</fullName>
    </submittedName>
</protein>
<dbReference type="EMBL" id="AWUE01013204">
    <property type="protein sequence ID" value="OMP07493.1"/>
    <property type="molecule type" value="Genomic_DNA"/>
</dbReference>
<dbReference type="AlphaFoldDB" id="A0A1R3KK59"/>
<name>A0A1R3KK59_9ROSI</name>
<gene>
    <name evidence="1" type="ORF">COLO4_07291</name>
</gene>
<evidence type="ECO:0000313" key="1">
    <source>
        <dbReference type="EMBL" id="OMP07493.1"/>
    </source>
</evidence>